<reference evidence="21 22" key="1">
    <citation type="submission" date="2023-04" db="EMBL/GenBank/DDBJ databases">
        <title>Genomic diversity of scab-causing Streptomyces spp. in the province of Quebec, Canada.</title>
        <authorList>
            <person name="Biessy A."/>
            <person name="Cadieux M."/>
            <person name="Ciotola M."/>
            <person name="Filion M."/>
        </authorList>
    </citation>
    <scope>NUCLEOTIDE SEQUENCE [LARGE SCALE GENOMIC DNA]</scope>
    <source>
        <strain evidence="21 22">B21-103</strain>
    </source>
</reference>
<comment type="catalytic activity">
    <reaction evidence="18">
        <text>a (2E)-enoyl-CoA + NADPH + H(+) = a 2,3-saturated acyl-CoA + NADP(+)</text>
        <dbReference type="Rhea" id="RHEA:33763"/>
        <dbReference type="ChEBI" id="CHEBI:15378"/>
        <dbReference type="ChEBI" id="CHEBI:57783"/>
        <dbReference type="ChEBI" id="CHEBI:58349"/>
        <dbReference type="ChEBI" id="CHEBI:58856"/>
        <dbReference type="ChEBI" id="CHEBI:65111"/>
        <dbReference type="EC" id="1.3.1.38"/>
    </reaction>
    <physiologicalReaction direction="left-to-right" evidence="18">
        <dbReference type="Rhea" id="RHEA:33764"/>
    </physiologicalReaction>
</comment>
<dbReference type="EC" id="1.3.1.38" evidence="13"/>
<evidence type="ECO:0000256" key="9">
    <source>
        <dbReference type="ARBA" id="ARBA00023140"/>
    </source>
</evidence>
<comment type="function">
    <text evidence="11">Participates in chain elongation of fatty acids. Catalyzes the reduction of trans-2-enoyl-CoAs of varying chain lengths from 6:1 to 16:1, having maximum activity with 10:1 CoA. Has no 2,4-dienoyl-CoA reductase activity.</text>
</comment>
<evidence type="ECO:0000256" key="10">
    <source>
        <dbReference type="ARBA" id="ARBA00023160"/>
    </source>
</evidence>
<proteinExistence type="predicted"/>
<evidence type="ECO:0000256" key="7">
    <source>
        <dbReference type="ARBA" id="ARBA00023002"/>
    </source>
</evidence>
<comment type="catalytic activity">
    <reaction evidence="15">
        <text>(2E)-dodecenoyl-CoA + NADPH + H(+) = dodecanoyl-CoA + NADP(+)</text>
        <dbReference type="Rhea" id="RHEA:44964"/>
        <dbReference type="ChEBI" id="CHEBI:15378"/>
        <dbReference type="ChEBI" id="CHEBI:57330"/>
        <dbReference type="ChEBI" id="CHEBI:57375"/>
        <dbReference type="ChEBI" id="CHEBI:57783"/>
        <dbReference type="ChEBI" id="CHEBI:58349"/>
    </reaction>
    <physiologicalReaction direction="left-to-right" evidence="15">
        <dbReference type="Rhea" id="RHEA:44965"/>
    </physiologicalReaction>
</comment>
<dbReference type="EMBL" id="JARUMK010000001">
    <property type="protein sequence ID" value="MEH0560539.1"/>
    <property type="molecule type" value="Genomic_DNA"/>
</dbReference>
<protein>
    <recommendedName>
        <fullName evidence="14">Peroxisomal trans-2-enoyl-CoA reductase</fullName>
        <ecNumber evidence="13">1.3.1.38</ecNumber>
    </recommendedName>
</protein>
<keyword evidence="10" id="KW-0275">Fatty acid biosynthesis</keyword>
<comment type="catalytic activity">
    <reaction evidence="20">
        <text>(2E)-octenoyl-CoA + NADPH + H(+) = octanoyl-CoA + NADP(+)</text>
        <dbReference type="Rhea" id="RHEA:44952"/>
        <dbReference type="ChEBI" id="CHEBI:15378"/>
        <dbReference type="ChEBI" id="CHEBI:57386"/>
        <dbReference type="ChEBI" id="CHEBI:57783"/>
        <dbReference type="ChEBI" id="CHEBI:58349"/>
        <dbReference type="ChEBI" id="CHEBI:62242"/>
    </reaction>
    <physiologicalReaction direction="left-to-right" evidence="20">
        <dbReference type="Rhea" id="RHEA:44953"/>
    </physiologicalReaction>
</comment>
<keyword evidence="5" id="KW-0276">Fatty acid metabolism</keyword>
<dbReference type="InterPro" id="IPR036291">
    <property type="entry name" value="NAD(P)-bd_dom_sf"/>
</dbReference>
<organism evidence="21 22">
    <name type="scientific">Streptomyces silvae</name>
    <dbReference type="NCBI Taxonomy" id="2803812"/>
    <lineage>
        <taxon>Bacteria</taxon>
        <taxon>Bacillati</taxon>
        <taxon>Actinomycetota</taxon>
        <taxon>Actinomycetes</taxon>
        <taxon>Kitasatosporales</taxon>
        <taxon>Streptomycetaceae</taxon>
        <taxon>Streptomyces</taxon>
    </lineage>
</organism>
<dbReference type="Pfam" id="PF13561">
    <property type="entry name" value="adh_short_C2"/>
    <property type="match status" value="1"/>
</dbReference>
<evidence type="ECO:0000256" key="16">
    <source>
        <dbReference type="ARBA" id="ARBA00048686"/>
    </source>
</evidence>
<evidence type="ECO:0000256" key="20">
    <source>
        <dbReference type="ARBA" id="ARBA00049559"/>
    </source>
</evidence>
<evidence type="ECO:0000313" key="21">
    <source>
        <dbReference type="EMBL" id="MEH0560539.1"/>
    </source>
</evidence>
<evidence type="ECO:0000256" key="17">
    <source>
        <dbReference type="ARBA" id="ARBA00049108"/>
    </source>
</evidence>
<evidence type="ECO:0000256" key="1">
    <source>
        <dbReference type="ARBA" id="ARBA00004275"/>
    </source>
</evidence>
<comment type="caution">
    <text evidence="21">The sequence shown here is derived from an EMBL/GenBank/DDBJ whole genome shotgun (WGS) entry which is preliminary data.</text>
</comment>
<comment type="catalytic activity">
    <reaction evidence="19">
        <text>(2E)-decenoyl-CoA + NADPH + H(+) = decanoyl-CoA + NADP(+)</text>
        <dbReference type="Rhea" id="RHEA:44960"/>
        <dbReference type="ChEBI" id="CHEBI:15378"/>
        <dbReference type="ChEBI" id="CHEBI:57783"/>
        <dbReference type="ChEBI" id="CHEBI:58349"/>
        <dbReference type="ChEBI" id="CHEBI:61406"/>
        <dbReference type="ChEBI" id="CHEBI:61430"/>
    </reaction>
    <physiologicalReaction direction="left-to-right" evidence="19">
        <dbReference type="Rhea" id="RHEA:44961"/>
    </physiologicalReaction>
</comment>
<accession>A0ABU8A372</accession>
<evidence type="ECO:0000256" key="15">
    <source>
        <dbReference type="ARBA" id="ARBA00047570"/>
    </source>
</evidence>
<sequence>MTAVLHAGFAELAGFGSVTQVDARARELGPYGVCVNTVLPGAIQVDAETAIPARHRASPEDQIKRQCVPRRGRPEDVAALVAFLVGPSASFIAGQSVHVDGGWLMH</sequence>
<evidence type="ECO:0000313" key="22">
    <source>
        <dbReference type="Proteomes" id="UP001382181"/>
    </source>
</evidence>
<comment type="pathway">
    <text evidence="2">Lipid metabolism.</text>
</comment>
<dbReference type="RefSeq" id="WP_334557314.1">
    <property type="nucleotide sequence ID" value="NZ_JARUMK010000001.1"/>
</dbReference>
<keyword evidence="8" id="KW-0443">Lipid metabolism</keyword>
<evidence type="ECO:0000256" key="13">
    <source>
        <dbReference type="ARBA" id="ARBA00038849"/>
    </source>
</evidence>
<evidence type="ECO:0000256" key="2">
    <source>
        <dbReference type="ARBA" id="ARBA00005189"/>
    </source>
</evidence>
<evidence type="ECO:0000256" key="8">
    <source>
        <dbReference type="ARBA" id="ARBA00023098"/>
    </source>
</evidence>
<dbReference type="InterPro" id="IPR052388">
    <property type="entry name" value="Peroxisomal_t2-enoyl-CoA_red"/>
</dbReference>
<keyword evidence="22" id="KW-1185">Reference proteome</keyword>
<keyword evidence="3" id="KW-0444">Lipid biosynthesis</keyword>
<evidence type="ECO:0000256" key="6">
    <source>
        <dbReference type="ARBA" id="ARBA00022857"/>
    </source>
</evidence>
<dbReference type="PANTHER" id="PTHR24317">
    <property type="entry name" value="PEROXISOMAL TRANS-2-ENOYL-COA REDUCTASE"/>
    <property type="match status" value="1"/>
</dbReference>
<dbReference type="Proteomes" id="UP001382181">
    <property type="component" value="Unassembled WGS sequence"/>
</dbReference>
<evidence type="ECO:0000256" key="11">
    <source>
        <dbReference type="ARBA" id="ARBA00037124"/>
    </source>
</evidence>
<gene>
    <name evidence="21" type="ORF">QBA37_14980</name>
</gene>
<name>A0ABU8A372_9ACTN</name>
<dbReference type="SUPFAM" id="SSF51735">
    <property type="entry name" value="NAD(P)-binding Rossmann-fold domains"/>
    <property type="match status" value="1"/>
</dbReference>
<comment type="catalytic activity">
    <reaction evidence="16">
        <text>(2E)-tetradecenoyl-CoA + NADPH + H(+) = tetradecanoyl-CoA + NADP(+)</text>
        <dbReference type="Rhea" id="RHEA:44968"/>
        <dbReference type="ChEBI" id="CHEBI:15378"/>
        <dbReference type="ChEBI" id="CHEBI:57385"/>
        <dbReference type="ChEBI" id="CHEBI:57783"/>
        <dbReference type="ChEBI" id="CHEBI:58349"/>
        <dbReference type="ChEBI" id="CHEBI:61405"/>
    </reaction>
    <physiologicalReaction direction="left-to-right" evidence="16">
        <dbReference type="Rhea" id="RHEA:44969"/>
    </physiologicalReaction>
</comment>
<dbReference type="InterPro" id="IPR002347">
    <property type="entry name" value="SDR_fam"/>
</dbReference>
<keyword evidence="7" id="KW-0560">Oxidoreductase</keyword>
<dbReference type="Gene3D" id="3.40.50.720">
    <property type="entry name" value="NAD(P)-binding Rossmann-like Domain"/>
    <property type="match status" value="1"/>
</dbReference>
<evidence type="ECO:0000256" key="18">
    <source>
        <dbReference type="ARBA" id="ARBA00049251"/>
    </source>
</evidence>
<keyword evidence="6" id="KW-0521">NADP</keyword>
<comment type="catalytic activity">
    <reaction evidence="17">
        <text>(2E)-hexenoyl-CoA + NADPH + H(+) = hexanoyl-CoA + NADP(+)</text>
        <dbReference type="Rhea" id="RHEA:44956"/>
        <dbReference type="ChEBI" id="CHEBI:15378"/>
        <dbReference type="ChEBI" id="CHEBI:57783"/>
        <dbReference type="ChEBI" id="CHEBI:58349"/>
        <dbReference type="ChEBI" id="CHEBI:62077"/>
        <dbReference type="ChEBI" id="CHEBI:62620"/>
    </reaction>
    <physiologicalReaction direction="left-to-right" evidence="17">
        <dbReference type="Rhea" id="RHEA:44957"/>
    </physiologicalReaction>
</comment>
<evidence type="ECO:0000256" key="14">
    <source>
        <dbReference type="ARBA" id="ARBA00041063"/>
    </source>
</evidence>
<evidence type="ECO:0000256" key="19">
    <source>
        <dbReference type="ARBA" id="ARBA00049386"/>
    </source>
</evidence>
<keyword evidence="4" id="KW-0597">Phosphoprotein</keyword>
<evidence type="ECO:0000256" key="5">
    <source>
        <dbReference type="ARBA" id="ARBA00022832"/>
    </source>
</evidence>
<dbReference type="PANTHER" id="PTHR24317:SF7">
    <property type="entry name" value="PEROXISOMAL TRANS-2-ENOYL-COA REDUCTASE"/>
    <property type="match status" value="1"/>
</dbReference>
<evidence type="ECO:0000256" key="12">
    <source>
        <dbReference type="ARBA" id="ARBA00038622"/>
    </source>
</evidence>
<comment type="subunit">
    <text evidence="12">Interacts with PEX5, probably required to target it into peroxisomes.</text>
</comment>
<dbReference type="PRINTS" id="PR00081">
    <property type="entry name" value="GDHRDH"/>
</dbReference>
<evidence type="ECO:0000256" key="3">
    <source>
        <dbReference type="ARBA" id="ARBA00022516"/>
    </source>
</evidence>
<keyword evidence="9" id="KW-0576">Peroxisome</keyword>
<evidence type="ECO:0000256" key="4">
    <source>
        <dbReference type="ARBA" id="ARBA00022553"/>
    </source>
</evidence>
<comment type="subcellular location">
    <subcellularLocation>
        <location evidence="1">Peroxisome</location>
    </subcellularLocation>
</comment>